<gene>
    <name evidence="4" type="ORF">BASA50_010103</name>
</gene>
<dbReference type="Gene3D" id="3.80.10.10">
    <property type="entry name" value="Ribonuclease Inhibitor"/>
    <property type="match status" value="2"/>
</dbReference>
<dbReference type="SMART" id="SM00368">
    <property type="entry name" value="LRR_RI"/>
    <property type="match status" value="6"/>
</dbReference>
<dbReference type="SUPFAM" id="SSF52047">
    <property type="entry name" value="RNI-like"/>
    <property type="match status" value="2"/>
</dbReference>
<keyword evidence="3" id="KW-0677">Repeat</keyword>
<dbReference type="PROSITE" id="PS51450">
    <property type="entry name" value="LRR"/>
    <property type="match status" value="1"/>
</dbReference>
<dbReference type="InterPro" id="IPR032675">
    <property type="entry name" value="LRR_dom_sf"/>
</dbReference>
<evidence type="ECO:0000256" key="3">
    <source>
        <dbReference type="ARBA" id="ARBA00022737"/>
    </source>
</evidence>
<dbReference type="Gene3D" id="3.30.710.10">
    <property type="entry name" value="Potassium Channel Kv1.1, Chain A"/>
    <property type="match status" value="1"/>
</dbReference>
<dbReference type="Proteomes" id="UP001648503">
    <property type="component" value="Unassembled WGS sequence"/>
</dbReference>
<dbReference type="EMBL" id="JAFCIX010000466">
    <property type="protein sequence ID" value="KAH6589358.1"/>
    <property type="molecule type" value="Genomic_DNA"/>
</dbReference>
<reference evidence="4 5" key="1">
    <citation type="submission" date="2021-02" db="EMBL/GenBank/DDBJ databases">
        <title>Variation within the Batrachochytrium salamandrivorans European outbreak.</title>
        <authorList>
            <person name="Kelly M."/>
            <person name="Pasmans F."/>
            <person name="Shea T.P."/>
            <person name="Munoz J.F."/>
            <person name="Carranza S."/>
            <person name="Cuomo C.A."/>
            <person name="Martel A."/>
        </authorList>
    </citation>
    <scope>NUCLEOTIDE SEQUENCE [LARGE SCALE GENOMIC DNA]</scope>
    <source>
        <strain evidence="4 5">AMFP18/2</strain>
    </source>
</reference>
<organism evidence="4 5">
    <name type="scientific">Batrachochytrium salamandrivorans</name>
    <dbReference type="NCBI Taxonomy" id="1357716"/>
    <lineage>
        <taxon>Eukaryota</taxon>
        <taxon>Fungi</taxon>
        <taxon>Fungi incertae sedis</taxon>
        <taxon>Chytridiomycota</taxon>
        <taxon>Chytridiomycota incertae sedis</taxon>
        <taxon>Chytridiomycetes</taxon>
        <taxon>Rhizophydiales</taxon>
        <taxon>Rhizophydiales incertae sedis</taxon>
        <taxon>Batrachochytrium</taxon>
    </lineage>
</organism>
<comment type="caution">
    <text evidence="4">The sequence shown here is derived from an EMBL/GenBank/DDBJ whole genome shotgun (WGS) entry which is preliminary data.</text>
</comment>
<accession>A0ABQ8EZE6</accession>
<keyword evidence="2" id="KW-0433">Leucine-rich repeat</keyword>
<dbReference type="InterPro" id="IPR011333">
    <property type="entry name" value="SKP1/BTB/POZ_sf"/>
</dbReference>
<sequence length="1265" mass="138312">MAGVTSYVDIHSGQISTCATKSNSSVKPDFAAIALPKGMHAGSHLDRTRHPFHQTHAAREAAQTRPQGTLISKTQAHAVSEPSLARFRIESIHASKLAGIGGSAPTPSWLLQNTSSNRHVKAANRSLTTLRAANTIIDKAPTGRWKSGQCIRTGLEIATTISDASKISYPPAPAPASARPKLPHINSLEKKARRDILQHNPTANTSIESMSLPSHVLACRSSHLSSSDTLNKSVWNSEDPNLGLHSVKFLPPKMATKSPIAVTHFPADSCLKSILPSSNHLETLESQAYPSKTYTYCTNIDQNKTLLPIVEHKAPKHSPQHLPLAATLLTIPKQETNATIPNIAKNNTVDDMIFISSKHLTTTECVSIVLGFPDTEIQIRRQIPIEIIYQSATLRHIHANSSGFLENLHGIVLPTFSASVMEEVMYYLAFSFTMKRKKAQGGTLSSTLPTSRVPEFVPRLETIFELIEAALYLDLPELIDLCAVRVAQNFSGVESFGDLSTPLVRAILKHLSIGEMIICENDMLHIPKRLNNESTPSTDTSTESIKPNINATTIWTDRFWKLLAKISQEFHHCNTSSYHLHQQETKLDDFLLTDIPDQDAHTISYLSNNDGLQMDIISELELSVKDICRTGEFVKCAKQICLEFYISQAIAHFGKLECDVPVQRVLKLQGGSLRHLRLNLRLQCDTVYPCGFWKQLISNCPNLSRLSLATSGYSQCLCDVLESAGVVLSDACIVEVEIGVTGVSPEYISQMTPLCVCLDFIKDPLENECLRNDGSSRLLHGGPTSRSIRMETENTLELQGVSSLAEYLQDLRLPSHTSTIPISAIPSSLNTPRKLNTYFKWVPENNAVPYSTQPTEFQNFISQVQSVWIRIVRLDLSNISLGVASSTSIAELITHPMSILEHLSIANTNLTCLGIITIVNKLAQKTVSTHLAHLNLSQNMHSTDPHITSCCKTIAAYLEKTPATLHELCLSNNPLTSLGLIALTESLLCNTTLSTLEMDGVNLGSHVKHLVKSFTHRNSTMRSVSIARNGILPRGIGLLVQACKDDAKDHHLSSLAFTPPASQISNPVAIKGDCFSTSHICTTRILRLDIGGNVFDASVGAQIAAWLASGQCGVAKLRMRGLGSKVQTFGPNACVQIITASEHAHQLVYLDLSAQCLDDTACTAIARLVQTRRNTCIRDWILADNLVTDDGLEALRFGLDARVRVDRGRSVGTGVCDSATRSVCIDLQRNWISSSVAHAIPAQLMRSGAGFVVLGYQHSPIKKAV</sequence>
<evidence type="ECO:0008006" key="6">
    <source>
        <dbReference type="Google" id="ProtNLM"/>
    </source>
</evidence>
<proteinExistence type="predicted"/>
<protein>
    <recommendedName>
        <fullName evidence="6">BTB domain-containing protein</fullName>
    </recommendedName>
</protein>
<keyword evidence="1" id="KW-0343">GTPase activation</keyword>
<dbReference type="InterPro" id="IPR027038">
    <property type="entry name" value="RanGap"/>
</dbReference>
<name>A0ABQ8EZE6_9FUNG</name>
<evidence type="ECO:0000313" key="4">
    <source>
        <dbReference type="EMBL" id="KAH6589358.1"/>
    </source>
</evidence>
<evidence type="ECO:0000256" key="1">
    <source>
        <dbReference type="ARBA" id="ARBA00022468"/>
    </source>
</evidence>
<dbReference type="PANTHER" id="PTHR24113">
    <property type="entry name" value="RAN GTPASE-ACTIVATING PROTEIN 1"/>
    <property type="match status" value="1"/>
</dbReference>
<dbReference type="PANTHER" id="PTHR24113:SF12">
    <property type="entry name" value="RAN GTPASE-ACTIVATING PROTEIN 1"/>
    <property type="match status" value="1"/>
</dbReference>
<evidence type="ECO:0000256" key="2">
    <source>
        <dbReference type="ARBA" id="ARBA00022614"/>
    </source>
</evidence>
<keyword evidence="5" id="KW-1185">Reference proteome</keyword>
<evidence type="ECO:0000313" key="5">
    <source>
        <dbReference type="Proteomes" id="UP001648503"/>
    </source>
</evidence>
<dbReference type="InterPro" id="IPR001611">
    <property type="entry name" value="Leu-rich_rpt"/>
</dbReference>